<dbReference type="Proteomes" id="UP001054837">
    <property type="component" value="Unassembled WGS sequence"/>
</dbReference>
<evidence type="ECO:0000256" key="3">
    <source>
        <dbReference type="ARBA" id="ARBA00022980"/>
    </source>
</evidence>
<comment type="caution">
    <text evidence="8">The sequence shown here is derived from an EMBL/GenBank/DDBJ whole genome shotgun (WGS) entry which is preliminary data.</text>
</comment>
<evidence type="ECO:0000256" key="7">
    <source>
        <dbReference type="ARBA" id="ARBA00035545"/>
    </source>
</evidence>
<evidence type="ECO:0000313" key="8">
    <source>
        <dbReference type="EMBL" id="GIY04417.1"/>
    </source>
</evidence>
<dbReference type="InterPro" id="IPR007740">
    <property type="entry name" value="Ribosomal_mL49"/>
</dbReference>
<gene>
    <name evidence="8" type="primary">mRpL49</name>
    <name evidence="8" type="ORF">CDAR_13011</name>
</gene>
<dbReference type="GO" id="GO:0005762">
    <property type="term" value="C:mitochondrial large ribosomal subunit"/>
    <property type="evidence" value="ECO:0007669"/>
    <property type="project" value="TreeGrafter"/>
</dbReference>
<evidence type="ECO:0000256" key="5">
    <source>
        <dbReference type="ARBA" id="ARBA00023274"/>
    </source>
</evidence>
<reference evidence="8 9" key="1">
    <citation type="submission" date="2021-06" db="EMBL/GenBank/DDBJ databases">
        <title>Caerostris darwini draft genome.</title>
        <authorList>
            <person name="Kono N."/>
            <person name="Arakawa K."/>
        </authorList>
    </citation>
    <scope>NUCLEOTIDE SEQUENCE [LARGE SCALE GENOMIC DNA]</scope>
</reference>
<evidence type="ECO:0000313" key="9">
    <source>
        <dbReference type="Proteomes" id="UP001054837"/>
    </source>
</evidence>
<dbReference type="FunFam" id="3.30.780.10:FF:000009">
    <property type="entry name" value="39S ribosomal protein L49, mitochondrial"/>
    <property type="match status" value="1"/>
</dbReference>
<dbReference type="EMBL" id="BPLQ01003926">
    <property type="protein sequence ID" value="GIY04417.1"/>
    <property type="molecule type" value="Genomic_DNA"/>
</dbReference>
<dbReference type="GO" id="GO:0006412">
    <property type="term" value="P:translation"/>
    <property type="evidence" value="ECO:0007669"/>
    <property type="project" value="InterPro"/>
</dbReference>
<organism evidence="8 9">
    <name type="scientific">Caerostris darwini</name>
    <dbReference type="NCBI Taxonomy" id="1538125"/>
    <lineage>
        <taxon>Eukaryota</taxon>
        <taxon>Metazoa</taxon>
        <taxon>Ecdysozoa</taxon>
        <taxon>Arthropoda</taxon>
        <taxon>Chelicerata</taxon>
        <taxon>Arachnida</taxon>
        <taxon>Araneae</taxon>
        <taxon>Araneomorphae</taxon>
        <taxon>Entelegynae</taxon>
        <taxon>Araneoidea</taxon>
        <taxon>Araneidae</taxon>
        <taxon>Caerostris</taxon>
    </lineage>
</organism>
<accession>A0AAV4Q534</accession>
<sequence>MSNNAFDHNACFRAKVIPQDIWVEKKDPHYTEVEEVQGRWHYVERLFPKLRIPELTKEASPTGWKAPSKTVPDFPYFIGRTRNHMLPVYEKHVYKDRVRVTQVRKVQGDIWVFEQDLKNYLQEKLGTEIEFHVNEICCWVNVKGQHENIIKNWLYEKGF</sequence>
<keyword evidence="3 8" id="KW-0689">Ribosomal protein</keyword>
<dbReference type="AlphaFoldDB" id="A0AAV4Q534"/>
<dbReference type="PANTHER" id="PTHR13477">
    <property type="entry name" value="MITOCHONDRIAL 39S RIBOSOMAL PROTEIN L49"/>
    <property type="match status" value="1"/>
</dbReference>
<evidence type="ECO:0000256" key="1">
    <source>
        <dbReference type="ARBA" id="ARBA00004173"/>
    </source>
</evidence>
<comment type="similarity">
    <text evidence="2">Belongs to the mitochondrion-specific ribosomal protein mL49 family.</text>
</comment>
<dbReference type="GO" id="GO:0003735">
    <property type="term" value="F:structural constituent of ribosome"/>
    <property type="evidence" value="ECO:0007669"/>
    <property type="project" value="InterPro"/>
</dbReference>
<evidence type="ECO:0000256" key="2">
    <source>
        <dbReference type="ARBA" id="ARBA00005677"/>
    </source>
</evidence>
<dbReference type="PANTHER" id="PTHR13477:SF0">
    <property type="entry name" value="LARGE RIBOSOMAL SUBUNIT PROTEIN ML49"/>
    <property type="match status" value="1"/>
</dbReference>
<name>A0AAV4Q534_9ARAC</name>
<evidence type="ECO:0000256" key="6">
    <source>
        <dbReference type="ARBA" id="ARBA00035191"/>
    </source>
</evidence>
<proteinExistence type="inferred from homology"/>
<keyword evidence="5" id="KW-0687">Ribonucleoprotein</keyword>
<protein>
    <recommendedName>
        <fullName evidence="6">Large ribosomal subunit protein mL49</fullName>
    </recommendedName>
    <alternativeName>
        <fullName evidence="7">39S ribosomal protein L49, mitochondrial</fullName>
    </alternativeName>
</protein>
<dbReference type="Gene3D" id="3.30.780.10">
    <property type="entry name" value="SUI1-like domain"/>
    <property type="match status" value="1"/>
</dbReference>
<keyword evidence="9" id="KW-1185">Reference proteome</keyword>
<dbReference type="Pfam" id="PF05046">
    <property type="entry name" value="Img2"/>
    <property type="match status" value="1"/>
</dbReference>
<keyword evidence="4" id="KW-0496">Mitochondrion</keyword>
<comment type="subcellular location">
    <subcellularLocation>
        <location evidence="1">Mitochondrion</location>
    </subcellularLocation>
</comment>
<evidence type="ECO:0000256" key="4">
    <source>
        <dbReference type="ARBA" id="ARBA00023128"/>
    </source>
</evidence>